<dbReference type="Pfam" id="PF12796">
    <property type="entry name" value="Ank_2"/>
    <property type="match status" value="1"/>
</dbReference>
<feature type="repeat" description="ANK" evidence="1">
    <location>
        <begin position="83"/>
        <end position="119"/>
    </location>
</feature>
<feature type="repeat" description="ANK" evidence="1">
    <location>
        <begin position="50"/>
        <end position="82"/>
    </location>
</feature>
<feature type="region of interest" description="Disordered" evidence="2">
    <location>
        <begin position="218"/>
        <end position="239"/>
    </location>
</feature>
<dbReference type="Gene3D" id="3.30.70.250">
    <property type="entry name" value="Malonyl-CoA ACP transacylase, ACP-binding"/>
    <property type="match status" value="1"/>
</dbReference>
<dbReference type="Gene3D" id="1.25.40.20">
    <property type="entry name" value="Ankyrin repeat-containing domain"/>
    <property type="match status" value="1"/>
</dbReference>
<dbReference type="PROSITE" id="PS50088">
    <property type="entry name" value="ANK_REPEAT"/>
    <property type="match status" value="2"/>
</dbReference>
<evidence type="ECO:0000256" key="1">
    <source>
        <dbReference type="PROSITE-ProRule" id="PRU00023"/>
    </source>
</evidence>
<dbReference type="SUPFAM" id="SSF48403">
    <property type="entry name" value="Ankyrin repeat"/>
    <property type="match status" value="1"/>
</dbReference>
<protein>
    <recommendedName>
        <fullName evidence="3">Malonyl-CoA:ACP transacylase (MAT) domain-containing protein</fullName>
    </recommendedName>
</protein>
<dbReference type="EMBL" id="JALJOU010000004">
    <property type="protein sequence ID" value="KAK9843971.1"/>
    <property type="molecule type" value="Genomic_DNA"/>
</dbReference>
<evidence type="ECO:0000256" key="2">
    <source>
        <dbReference type="SAM" id="MobiDB-lite"/>
    </source>
</evidence>
<dbReference type="Gene3D" id="3.40.366.10">
    <property type="entry name" value="Malonyl-Coenzyme A Acyl Carrier Protein, domain 2"/>
    <property type="match status" value="2"/>
</dbReference>
<dbReference type="SMART" id="SM00248">
    <property type="entry name" value="ANK"/>
    <property type="match status" value="2"/>
</dbReference>
<evidence type="ECO:0000313" key="4">
    <source>
        <dbReference type="EMBL" id="KAK9843971.1"/>
    </source>
</evidence>
<evidence type="ECO:0000313" key="5">
    <source>
        <dbReference type="Proteomes" id="UP001445335"/>
    </source>
</evidence>
<comment type="caution">
    <text evidence="4">The sequence shown here is derived from an EMBL/GenBank/DDBJ whole genome shotgun (WGS) entry which is preliminary data.</text>
</comment>
<dbReference type="InterPro" id="IPR002110">
    <property type="entry name" value="Ankyrin_rpt"/>
</dbReference>
<dbReference type="SMART" id="SM00827">
    <property type="entry name" value="PKS_AT"/>
    <property type="match status" value="1"/>
</dbReference>
<proteinExistence type="predicted"/>
<dbReference type="InterPro" id="IPR001227">
    <property type="entry name" value="Ac_transferase_dom_sf"/>
</dbReference>
<dbReference type="GO" id="GO:0016740">
    <property type="term" value="F:transferase activity"/>
    <property type="evidence" value="ECO:0007669"/>
    <property type="project" value="InterPro"/>
</dbReference>
<reference evidence="4 5" key="1">
    <citation type="journal article" date="2024" name="Nat. Commun.">
        <title>Phylogenomics reveals the evolutionary origins of lichenization in chlorophyte algae.</title>
        <authorList>
            <person name="Puginier C."/>
            <person name="Libourel C."/>
            <person name="Otte J."/>
            <person name="Skaloud P."/>
            <person name="Haon M."/>
            <person name="Grisel S."/>
            <person name="Petersen M."/>
            <person name="Berrin J.G."/>
            <person name="Delaux P.M."/>
            <person name="Dal Grande F."/>
            <person name="Keller J."/>
        </authorList>
    </citation>
    <scope>NUCLEOTIDE SEQUENCE [LARGE SCALE GENOMIC DNA]</scope>
    <source>
        <strain evidence="4 5">SAG 245.80</strain>
    </source>
</reference>
<dbReference type="InterPro" id="IPR052760">
    <property type="entry name" value="Mitochondrial_malonyltrans"/>
</dbReference>
<gene>
    <name evidence="4" type="ORF">WJX81_000807</name>
</gene>
<dbReference type="PROSITE" id="PS50297">
    <property type="entry name" value="ANK_REP_REGION"/>
    <property type="match status" value="2"/>
</dbReference>
<dbReference type="PANTHER" id="PTHR47170">
    <property type="entry name" value="MALONYL-COA ACP TRANSACYLASE, ACP-BINDING"/>
    <property type="match status" value="1"/>
</dbReference>
<dbReference type="InterPro" id="IPR016035">
    <property type="entry name" value="Acyl_Trfase/lysoPLipase"/>
</dbReference>
<accession>A0AAW1SEF3</accession>
<dbReference type="AlphaFoldDB" id="A0AAW1SEF3"/>
<name>A0AAW1SEF3_9CHLO</name>
<feature type="domain" description="Malonyl-CoA:ACP transacylase (MAT)" evidence="3">
    <location>
        <begin position="235"/>
        <end position="461"/>
    </location>
</feature>
<dbReference type="PANTHER" id="PTHR47170:SF2">
    <property type="entry name" value="MALONYL-COA:ACP TRANSACYLASE (MAT) DOMAIN-CONTAINING PROTEIN"/>
    <property type="match status" value="1"/>
</dbReference>
<dbReference type="SUPFAM" id="SSF52151">
    <property type="entry name" value="FabD/lysophospholipase-like"/>
    <property type="match status" value="1"/>
</dbReference>
<dbReference type="InterPro" id="IPR014043">
    <property type="entry name" value="Acyl_transferase_dom"/>
</dbReference>
<sequence length="466" mass="49999">MPRDMTACGRYPPQPWYKPIAFYSAVRLGEPEQLAKIMARDPYFITQDNGAGAPVHFATTYRQLDMLHHLLNCGAEINQRDDRGFTPLHRAAYLAHYDGYMEIFEYLLSRGADPTVKTEDYDPYLDPGRKLAIEIAIEDEGIRGQLASLQAKYAKVPKVRVPHKDMGCWWTLYDFGYATVRKWPANYTHPYPEEAMRALDSAERRLARAAKAARRAQLEAEARAGPAAKQGSGFTPAKAAAPAGATPVCLEGPQARLDDTEVAQPALFVAGLAAAARLAADDPVVKVRGAAMAAASATGRAHGMLTVIGLGDDVLEPLCVAALARTPQGTVCQVANLLFPTGRVVSGHKDALAEVQAAAIKAGAIKAALLPAMAGVTFHEPRIPVYSNVTAAPFPSAAAIPELLARQLVEPLVEPVQWEATLMALARGPGNGPAAQLWELGPGAQIKAMVKRIDTAAWRGMKNVAA</sequence>
<evidence type="ECO:0000259" key="3">
    <source>
        <dbReference type="SMART" id="SM00827"/>
    </source>
</evidence>
<keyword evidence="5" id="KW-1185">Reference proteome</keyword>
<organism evidence="4 5">
    <name type="scientific">Elliptochloris bilobata</name>
    <dbReference type="NCBI Taxonomy" id="381761"/>
    <lineage>
        <taxon>Eukaryota</taxon>
        <taxon>Viridiplantae</taxon>
        <taxon>Chlorophyta</taxon>
        <taxon>core chlorophytes</taxon>
        <taxon>Trebouxiophyceae</taxon>
        <taxon>Trebouxiophyceae incertae sedis</taxon>
        <taxon>Elliptochloris clade</taxon>
        <taxon>Elliptochloris</taxon>
    </lineage>
</organism>
<keyword evidence="1" id="KW-0040">ANK repeat</keyword>
<dbReference type="InterPro" id="IPR036770">
    <property type="entry name" value="Ankyrin_rpt-contain_sf"/>
</dbReference>
<dbReference type="Proteomes" id="UP001445335">
    <property type="component" value="Unassembled WGS sequence"/>
</dbReference>